<keyword evidence="2" id="KW-0240">DNA-directed RNA polymerase</keyword>
<protein>
    <recommendedName>
        <fullName evidence="8">DNA-directed RNA polymerase III subunit RPC4</fullName>
    </recommendedName>
</protein>
<dbReference type="InterPro" id="IPR007811">
    <property type="entry name" value="RPC4"/>
</dbReference>
<evidence type="ECO:0000313" key="6">
    <source>
        <dbReference type="EMBL" id="CAL1281450.1"/>
    </source>
</evidence>
<evidence type="ECO:0008006" key="8">
    <source>
        <dbReference type="Google" id="ProtNLM"/>
    </source>
</evidence>
<evidence type="ECO:0000256" key="4">
    <source>
        <dbReference type="ARBA" id="ARBA00023242"/>
    </source>
</evidence>
<dbReference type="Pfam" id="PF05132">
    <property type="entry name" value="RNA_pol_Rpc4"/>
    <property type="match status" value="1"/>
</dbReference>
<name>A0AAV2AC03_9ARAC</name>
<sequence length="416" mass="47582">MDSSAPDSSSISLDMIRKTVISRRGGVRVRGGRLPPIRIRDVVPPSNKKVIAPKIPQRRIAIKKEIPEPFERTSALSTNDRKDFRKSFSRGRGQRVYIQTEGSFLEQGPAFRLKKETVVPHYERISRSSSRMKFQESKINAGQINVLLEEYDEKDEYLDYEDDTQPVRFPFIKKKSKPKIKEEILDNQDVKPKVKEEILDDDDIKPKIKEEILDNEDVKKKIKEEFLDNEDVKLKIKKEAEDDTDDTKVNWILPDFKTTKEEISEPKICSLMEAIKLSQEEDMFVLFQLPSCLPFKRSDDISDQPTKKDKNSNGQGDKVEKLQDEVNGTSFKDMPEGPVGKLQITKSGRMRLVFGSVDIAIESGVNEGSLAEVVSMSLANKDEGDFIVLGKIYHKMIMHPILTDSEKEIKSEETSE</sequence>
<comment type="caution">
    <text evidence="6">The sequence shown here is derived from an EMBL/GenBank/DDBJ whole genome shotgun (WGS) entry which is preliminary data.</text>
</comment>
<evidence type="ECO:0000256" key="3">
    <source>
        <dbReference type="ARBA" id="ARBA00023163"/>
    </source>
</evidence>
<reference evidence="6 7" key="1">
    <citation type="submission" date="2024-04" db="EMBL/GenBank/DDBJ databases">
        <authorList>
            <person name="Rising A."/>
            <person name="Reimegard J."/>
            <person name="Sonavane S."/>
            <person name="Akerstrom W."/>
            <person name="Nylinder S."/>
            <person name="Hedman E."/>
            <person name="Kallberg Y."/>
        </authorList>
    </citation>
    <scope>NUCLEOTIDE SEQUENCE [LARGE SCALE GENOMIC DNA]</scope>
</reference>
<dbReference type="PANTHER" id="PTHR13408:SF0">
    <property type="entry name" value="DNA-DIRECTED RNA POLYMERASE III SUBUNIT RPC4"/>
    <property type="match status" value="1"/>
</dbReference>
<feature type="region of interest" description="Disordered" evidence="5">
    <location>
        <begin position="298"/>
        <end position="340"/>
    </location>
</feature>
<keyword evidence="3" id="KW-0804">Transcription</keyword>
<dbReference type="PANTHER" id="PTHR13408">
    <property type="entry name" value="DNA-DIRECTED RNA POLYMERASE III"/>
    <property type="match status" value="1"/>
</dbReference>
<gene>
    <name evidence="6" type="ORF">LARSCL_LOCUS11576</name>
</gene>
<comment type="subcellular location">
    <subcellularLocation>
        <location evidence="1">Nucleus</location>
    </subcellularLocation>
</comment>
<evidence type="ECO:0000313" key="7">
    <source>
        <dbReference type="Proteomes" id="UP001497382"/>
    </source>
</evidence>
<evidence type="ECO:0000256" key="2">
    <source>
        <dbReference type="ARBA" id="ARBA00022478"/>
    </source>
</evidence>
<proteinExistence type="predicted"/>
<dbReference type="GO" id="GO:0042797">
    <property type="term" value="P:tRNA transcription by RNA polymerase III"/>
    <property type="evidence" value="ECO:0007669"/>
    <property type="project" value="TreeGrafter"/>
</dbReference>
<keyword evidence="7" id="KW-1185">Reference proteome</keyword>
<dbReference type="GO" id="GO:0003677">
    <property type="term" value="F:DNA binding"/>
    <property type="evidence" value="ECO:0007669"/>
    <property type="project" value="InterPro"/>
</dbReference>
<dbReference type="Proteomes" id="UP001497382">
    <property type="component" value="Unassembled WGS sequence"/>
</dbReference>
<keyword evidence="4" id="KW-0539">Nucleus</keyword>
<evidence type="ECO:0000256" key="1">
    <source>
        <dbReference type="ARBA" id="ARBA00004123"/>
    </source>
</evidence>
<evidence type="ECO:0000256" key="5">
    <source>
        <dbReference type="SAM" id="MobiDB-lite"/>
    </source>
</evidence>
<feature type="compositionally biased region" description="Basic and acidic residues" evidence="5">
    <location>
        <begin position="298"/>
        <end position="324"/>
    </location>
</feature>
<organism evidence="6 7">
    <name type="scientific">Larinioides sclopetarius</name>
    <dbReference type="NCBI Taxonomy" id="280406"/>
    <lineage>
        <taxon>Eukaryota</taxon>
        <taxon>Metazoa</taxon>
        <taxon>Ecdysozoa</taxon>
        <taxon>Arthropoda</taxon>
        <taxon>Chelicerata</taxon>
        <taxon>Arachnida</taxon>
        <taxon>Araneae</taxon>
        <taxon>Araneomorphae</taxon>
        <taxon>Entelegynae</taxon>
        <taxon>Araneoidea</taxon>
        <taxon>Araneidae</taxon>
        <taxon>Larinioides</taxon>
    </lineage>
</organism>
<dbReference type="GO" id="GO:0005666">
    <property type="term" value="C:RNA polymerase III complex"/>
    <property type="evidence" value="ECO:0007669"/>
    <property type="project" value="InterPro"/>
</dbReference>
<dbReference type="AlphaFoldDB" id="A0AAV2AC03"/>
<dbReference type="EMBL" id="CAXIEN010000143">
    <property type="protein sequence ID" value="CAL1281450.1"/>
    <property type="molecule type" value="Genomic_DNA"/>
</dbReference>
<accession>A0AAV2AC03</accession>